<evidence type="ECO:0000256" key="1">
    <source>
        <dbReference type="ARBA" id="ARBA00004651"/>
    </source>
</evidence>
<dbReference type="GO" id="GO:0022857">
    <property type="term" value="F:transmembrane transporter activity"/>
    <property type="evidence" value="ECO:0007669"/>
    <property type="project" value="InterPro"/>
</dbReference>
<dbReference type="GO" id="GO:0005886">
    <property type="term" value="C:plasma membrane"/>
    <property type="evidence" value="ECO:0007669"/>
    <property type="project" value="UniProtKB-SubCell"/>
</dbReference>
<gene>
    <name evidence="11" type="ORF">HH308_11315</name>
</gene>
<evidence type="ECO:0000256" key="5">
    <source>
        <dbReference type="ARBA" id="ARBA00022692"/>
    </source>
</evidence>
<dbReference type="SUPFAM" id="SSF103481">
    <property type="entry name" value="Multidrug resistance efflux transporter EmrE"/>
    <property type="match status" value="1"/>
</dbReference>
<dbReference type="InterPro" id="IPR037185">
    <property type="entry name" value="EmrE-like"/>
</dbReference>
<keyword evidence="6 10" id="KW-1133">Transmembrane helix</keyword>
<evidence type="ECO:0000256" key="7">
    <source>
        <dbReference type="ARBA" id="ARBA00023136"/>
    </source>
</evidence>
<dbReference type="Gene3D" id="1.10.3730.20">
    <property type="match status" value="1"/>
</dbReference>
<comment type="caution">
    <text evidence="11">The sequence shown here is derived from an EMBL/GenBank/DDBJ whole genome shotgun (WGS) entry which is preliminary data.</text>
</comment>
<evidence type="ECO:0000256" key="10">
    <source>
        <dbReference type="SAM" id="Phobius"/>
    </source>
</evidence>
<keyword evidence="12" id="KW-1185">Reference proteome</keyword>
<dbReference type="PANTHER" id="PTHR30561">
    <property type="entry name" value="SMR FAMILY PROTON-DEPENDENT DRUG EFFLUX TRANSPORTER SUGE"/>
    <property type="match status" value="1"/>
</dbReference>
<dbReference type="InterPro" id="IPR000390">
    <property type="entry name" value="Small_drug/metabolite_transptr"/>
</dbReference>
<keyword evidence="3" id="KW-0813">Transport</keyword>
<keyword evidence="7 10" id="KW-0472">Membrane</keyword>
<accession>A0A848KU50</accession>
<evidence type="ECO:0000256" key="2">
    <source>
        <dbReference type="ARBA" id="ARBA00007822"/>
    </source>
</evidence>
<proteinExistence type="inferred from homology"/>
<keyword evidence="8" id="KW-0046">Antibiotic resistance</keyword>
<evidence type="ECO:0000256" key="6">
    <source>
        <dbReference type="ARBA" id="ARBA00022989"/>
    </source>
</evidence>
<organism evidence="11 12">
    <name type="scientific">Gordonia asplenii</name>
    <dbReference type="NCBI Taxonomy" id="2725283"/>
    <lineage>
        <taxon>Bacteria</taxon>
        <taxon>Bacillati</taxon>
        <taxon>Actinomycetota</taxon>
        <taxon>Actinomycetes</taxon>
        <taxon>Mycobacteriales</taxon>
        <taxon>Gordoniaceae</taxon>
        <taxon>Gordonia</taxon>
    </lineage>
</organism>
<keyword evidence="4" id="KW-1003">Cell membrane</keyword>
<evidence type="ECO:0000313" key="11">
    <source>
        <dbReference type="EMBL" id="NMO01802.1"/>
    </source>
</evidence>
<comment type="subcellular location">
    <subcellularLocation>
        <location evidence="1 9">Cell membrane</location>
        <topology evidence="1 9">Multi-pass membrane protein</topology>
    </subcellularLocation>
</comment>
<dbReference type="EMBL" id="JABBNB010000010">
    <property type="protein sequence ID" value="NMO01802.1"/>
    <property type="molecule type" value="Genomic_DNA"/>
</dbReference>
<feature type="transmembrane region" description="Helical" evidence="10">
    <location>
        <begin position="83"/>
        <end position="99"/>
    </location>
</feature>
<dbReference type="Proteomes" id="UP000550729">
    <property type="component" value="Unassembled WGS sequence"/>
</dbReference>
<dbReference type="AlphaFoldDB" id="A0A848KU50"/>
<evidence type="ECO:0000256" key="9">
    <source>
        <dbReference type="RuleBase" id="RU003942"/>
    </source>
</evidence>
<dbReference type="GO" id="GO:0046677">
    <property type="term" value="P:response to antibiotic"/>
    <property type="evidence" value="ECO:0007669"/>
    <property type="project" value="UniProtKB-KW"/>
</dbReference>
<evidence type="ECO:0000313" key="12">
    <source>
        <dbReference type="Proteomes" id="UP000550729"/>
    </source>
</evidence>
<evidence type="ECO:0000256" key="3">
    <source>
        <dbReference type="ARBA" id="ARBA00022448"/>
    </source>
</evidence>
<dbReference type="PANTHER" id="PTHR30561:SF1">
    <property type="entry name" value="MULTIDRUG TRANSPORTER EMRE"/>
    <property type="match status" value="1"/>
</dbReference>
<feature type="transmembrane region" description="Helical" evidence="10">
    <location>
        <begin position="55"/>
        <end position="77"/>
    </location>
</feature>
<dbReference type="InterPro" id="IPR045324">
    <property type="entry name" value="Small_multidrug_res"/>
</dbReference>
<reference evidence="11 12" key="1">
    <citation type="submission" date="2020-04" db="EMBL/GenBank/DDBJ databases">
        <title>Gordonia sp. nov. TBRC 11910.</title>
        <authorList>
            <person name="Suriyachadkun C."/>
        </authorList>
    </citation>
    <scope>NUCLEOTIDE SEQUENCE [LARGE SCALE GENOMIC DNA]</scope>
    <source>
        <strain evidence="11 12">TBRC 11910</strain>
    </source>
</reference>
<evidence type="ECO:0000256" key="8">
    <source>
        <dbReference type="ARBA" id="ARBA00023251"/>
    </source>
</evidence>
<dbReference type="RefSeq" id="WP_170194455.1">
    <property type="nucleotide sequence ID" value="NZ_JABBNB010000010.1"/>
</dbReference>
<keyword evidence="5 9" id="KW-0812">Transmembrane</keyword>
<sequence length="124" mass="12510">MTWLLLGTAIASEVAASLSLKGSASTPALYAVVVVGYVSSFVLLAQVLKRGMALGVAYGVWGAAGVAATAIAAALIFDEALTAMMGVGLALIVAGVIMIQSGSRTTELPDAHTPDVATHRVSEH</sequence>
<name>A0A848KU50_9ACTN</name>
<comment type="similarity">
    <text evidence="2">Belongs to the drug/metabolite transporter (DMT) superfamily. Small multidrug resistance (SMR) (TC 2.A.7.1) family. Mmr subfamily.</text>
</comment>
<feature type="transmembrane region" description="Helical" evidence="10">
    <location>
        <begin position="27"/>
        <end position="48"/>
    </location>
</feature>
<protein>
    <submittedName>
        <fullName evidence="11">QacE family quaternary ammonium compound efflux SMR transporter</fullName>
    </submittedName>
</protein>
<evidence type="ECO:0000256" key="4">
    <source>
        <dbReference type="ARBA" id="ARBA00022475"/>
    </source>
</evidence>
<dbReference type="Pfam" id="PF00893">
    <property type="entry name" value="Multi_Drug_Res"/>
    <property type="match status" value="1"/>
</dbReference>